<dbReference type="SUPFAM" id="SSF47928">
    <property type="entry name" value="N-terminal domain of the delta subunit of the F1F0-ATP synthase"/>
    <property type="match status" value="1"/>
</dbReference>
<keyword evidence="9" id="KW-1185">Reference proteome</keyword>
<dbReference type="GO" id="GO:0046933">
    <property type="term" value="F:proton-transporting ATP synthase activity, rotational mechanism"/>
    <property type="evidence" value="ECO:0007669"/>
    <property type="project" value="UniProtKB-UniRule"/>
</dbReference>
<keyword evidence="4 7" id="KW-0406">Ion transport</keyword>
<keyword evidence="5 7" id="KW-0472">Membrane</keyword>
<dbReference type="AlphaFoldDB" id="A0A2L1GKQ1"/>
<dbReference type="PRINTS" id="PR00125">
    <property type="entry name" value="ATPASEDELTA"/>
</dbReference>
<comment type="function">
    <text evidence="7">F(1)F(0) ATP synthase produces ATP from ADP in the presence of a proton or sodium gradient. F-type ATPases consist of two structural domains, F(1) containing the extramembraneous catalytic core and F(0) containing the membrane proton channel, linked together by a central stalk and a peripheral stalk. During catalysis, ATP synthesis in the catalytic domain of F(1) is coupled via a rotary mechanism of the central stalk subunits to proton translocation.</text>
</comment>
<protein>
    <recommendedName>
        <fullName evidence="7">ATP synthase subunit delta</fullName>
    </recommendedName>
    <alternativeName>
        <fullName evidence="7">ATP synthase F(1) sector subunit delta</fullName>
    </alternativeName>
    <alternativeName>
        <fullName evidence="7">F-type ATPase subunit delta</fullName>
        <shortName evidence="7">F-ATPase subunit delta</shortName>
    </alternativeName>
</protein>
<organism evidence="8 9">
    <name type="scientific">Desulfobulbus oralis</name>
    <dbReference type="NCBI Taxonomy" id="1986146"/>
    <lineage>
        <taxon>Bacteria</taxon>
        <taxon>Pseudomonadati</taxon>
        <taxon>Thermodesulfobacteriota</taxon>
        <taxon>Desulfobulbia</taxon>
        <taxon>Desulfobulbales</taxon>
        <taxon>Desulfobulbaceae</taxon>
        <taxon>Desulfobulbus</taxon>
    </lineage>
</organism>
<name>A0A2L1GKQ1_9BACT</name>
<dbReference type="Gene3D" id="1.10.520.20">
    <property type="entry name" value="N-terminal domain of the delta subunit of the F1F0-ATP synthase"/>
    <property type="match status" value="1"/>
</dbReference>
<evidence type="ECO:0000256" key="2">
    <source>
        <dbReference type="ARBA" id="ARBA00022448"/>
    </source>
</evidence>
<evidence type="ECO:0000313" key="8">
    <source>
        <dbReference type="EMBL" id="AVD70253.1"/>
    </source>
</evidence>
<evidence type="ECO:0000256" key="5">
    <source>
        <dbReference type="ARBA" id="ARBA00023136"/>
    </source>
</evidence>
<dbReference type="InterPro" id="IPR000711">
    <property type="entry name" value="ATPase_OSCP/dsu"/>
</dbReference>
<keyword evidence="6 7" id="KW-0066">ATP synthesis</keyword>
<comment type="subcellular location">
    <subcellularLocation>
        <location evidence="7">Cell membrane</location>
        <topology evidence="7">Peripheral membrane protein</topology>
    </subcellularLocation>
    <subcellularLocation>
        <location evidence="1">Membrane</location>
    </subcellularLocation>
</comment>
<evidence type="ECO:0000256" key="6">
    <source>
        <dbReference type="ARBA" id="ARBA00023310"/>
    </source>
</evidence>
<keyword evidence="3 7" id="KW-0375">Hydrogen ion transport</keyword>
<keyword evidence="7" id="KW-0139">CF(1)</keyword>
<dbReference type="HAMAP" id="MF_01416">
    <property type="entry name" value="ATP_synth_delta_bact"/>
    <property type="match status" value="1"/>
</dbReference>
<dbReference type="GO" id="GO:0005886">
    <property type="term" value="C:plasma membrane"/>
    <property type="evidence" value="ECO:0007669"/>
    <property type="project" value="UniProtKB-SubCell"/>
</dbReference>
<comment type="similarity">
    <text evidence="7">Belongs to the ATPase delta chain family.</text>
</comment>
<keyword evidence="2 7" id="KW-0813">Transport</keyword>
<dbReference type="RefSeq" id="WP_104935578.1">
    <property type="nucleotide sequence ID" value="NZ_CP021255.1"/>
</dbReference>
<proteinExistence type="inferred from homology"/>
<dbReference type="InterPro" id="IPR026015">
    <property type="entry name" value="ATP_synth_OSCP/delta_N_sf"/>
</dbReference>
<keyword evidence="7" id="KW-1003">Cell membrane</keyword>
<dbReference type="EMBL" id="CP021255">
    <property type="protein sequence ID" value="AVD70253.1"/>
    <property type="molecule type" value="Genomic_DNA"/>
</dbReference>
<dbReference type="KEGG" id="deo:CAY53_01125"/>
<dbReference type="GO" id="GO:0045259">
    <property type="term" value="C:proton-transporting ATP synthase complex"/>
    <property type="evidence" value="ECO:0007669"/>
    <property type="project" value="UniProtKB-KW"/>
</dbReference>
<dbReference type="NCBIfam" id="TIGR01145">
    <property type="entry name" value="ATP_synt_delta"/>
    <property type="match status" value="1"/>
</dbReference>
<comment type="function">
    <text evidence="7">This protein is part of the stalk that links CF(0) to CF(1). It either transmits conformational changes from CF(0) to CF(1) or is implicated in proton conduction.</text>
</comment>
<evidence type="ECO:0000256" key="1">
    <source>
        <dbReference type="ARBA" id="ARBA00004370"/>
    </source>
</evidence>
<gene>
    <name evidence="7" type="primary">atpH</name>
    <name evidence="8" type="ORF">CAY53_01125</name>
</gene>
<accession>A0A2L1GKQ1</accession>
<dbReference type="PANTHER" id="PTHR11910">
    <property type="entry name" value="ATP SYNTHASE DELTA CHAIN"/>
    <property type="match status" value="1"/>
</dbReference>
<dbReference type="OrthoDB" id="9802471at2"/>
<dbReference type="Proteomes" id="UP000239867">
    <property type="component" value="Chromosome"/>
</dbReference>
<reference evidence="8 9" key="1">
    <citation type="journal article" date="2018" name="MBio">
        <title>Insights into the evolution of host association through the isolation and characterization of a novel human periodontal pathobiont, Desulfobulbus oralis.</title>
        <authorList>
            <person name="Cross K.L."/>
            <person name="Chirania P."/>
            <person name="Xiong W."/>
            <person name="Beall C.J."/>
            <person name="Elkins J.G."/>
            <person name="Giannone R.J."/>
            <person name="Griffen A.L."/>
            <person name="Guss A.M."/>
            <person name="Hettich R.L."/>
            <person name="Joshi S.S."/>
            <person name="Mokrzan E.M."/>
            <person name="Martin R.K."/>
            <person name="Zhulin I.B."/>
            <person name="Leys E.J."/>
            <person name="Podar M."/>
        </authorList>
    </citation>
    <scope>NUCLEOTIDE SEQUENCE [LARGE SCALE GENOMIC DNA]</scope>
    <source>
        <strain evidence="8 9">ORNL</strain>
    </source>
</reference>
<evidence type="ECO:0000313" key="9">
    <source>
        <dbReference type="Proteomes" id="UP000239867"/>
    </source>
</evidence>
<evidence type="ECO:0000256" key="3">
    <source>
        <dbReference type="ARBA" id="ARBA00022781"/>
    </source>
</evidence>
<dbReference type="Pfam" id="PF00213">
    <property type="entry name" value="OSCP"/>
    <property type="match status" value="1"/>
</dbReference>
<evidence type="ECO:0000256" key="7">
    <source>
        <dbReference type="HAMAP-Rule" id="MF_01416"/>
    </source>
</evidence>
<sequence length="182" mass="19804">MKSTILARRYAKALFSLGKQEEKVEEYSEKLSAIAALYHDESAGIRDALVNPLYPLDARRQVMGRIAETVQADQMLGGFLKLLLEKNRAAILPDIADEMRILADRAQNISHGLVISAVPLGDELLAKTQATLEKLTGTRVLLETEVDPALIGGIVAKVGDLVLDGSIKTQLNGLKESIKGRE</sequence>
<evidence type="ECO:0000256" key="4">
    <source>
        <dbReference type="ARBA" id="ARBA00023065"/>
    </source>
</evidence>